<dbReference type="Proteomes" id="UP000327157">
    <property type="component" value="Chromosome 11"/>
</dbReference>
<dbReference type="Gene3D" id="3.40.50.720">
    <property type="entry name" value="NAD(P)-binding Rossmann-like Domain"/>
    <property type="match status" value="1"/>
</dbReference>
<evidence type="ECO:0000256" key="1">
    <source>
        <dbReference type="SAM" id="SignalP"/>
    </source>
</evidence>
<dbReference type="InterPro" id="IPR016040">
    <property type="entry name" value="NAD(P)-bd_dom"/>
</dbReference>
<feature type="chain" id="PRO_5024377764" description="NAD(P)-binding domain-containing protein" evidence="1">
    <location>
        <begin position="26"/>
        <end position="112"/>
    </location>
</feature>
<comment type="caution">
    <text evidence="3">The sequence shown here is derived from an EMBL/GenBank/DDBJ whole genome shotgun (WGS) entry which is preliminary data.</text>
</comment>
<keyword evidence="4" id="KW-1185">Reference proteome</keyword>
<feature type="domain" description="NAD(P)-binding" evidence="2">
    <location>
        <begin position="13"/>
        <end position="82"/>
    </location>
</feature>
<proteinExistence type="predicted"/>
<dbReference type="PANTHER" id="PTHR15020">
    <property type="entry name" value="FLAVIN REDUCTASE-RELATED"/>
    <property type="match status" value="1"/>
</dbReference>
<dbReference type="AlphaFoldDB" id="A0A5N5G045"/>
<dbReference type="OrthoDB" id="419598at2759"/>
<dbReference type="Pfam" id="PF13460">
    <property type="entry name" value="NAD_binding_10"/>
    <property type="match status" value="1"/>
</dbReference>
<sequence>MGQILNPAYIFLNVFRLTLIAKLQAENYIRKSGINYTIIRAGGLRNDPPPGNLVMEPKDTLSEGNISRDLVVEVTIEALLNPEVSYKVMEIVSQPDAPKHSYKDLFSSIKQR</sequence>
<dbReference type="EMBL" id="SMOL01000559">
    <property type="protein sequence ID" value="KAB2607181.1"/>
    <property type="molecule type" value="Genomic_DNA"/>
</dbReference>
<dbReference type="PANTHER" id="PTHR15020:SF11">
    <property type="entry name" value="OS06G0360300 PROTEIN"/>
    <property type="match status" value="1"/>
</dbReference>
<reference evidence="4" key="2">
    <citation type="submission" date="2019-10" db="EMBL/GenBank/DDBJ databases">
        <title>A de novo genome assembly of a pear dwarfing rootstock.</title>
        <authorList>
            <person name="Wang F."/>
            <person name="Wang J."/>
            <person name="Li S."/>
            <person name="Zhang Y."/>
            <person name="Fang M."/>
            <person name="Ma L."/>
            <person name="Zhao Y."/>
            <person name="Jiang S."/>
        </authorList>
    </citation>
    <scope>NUCLEOTIDE SEQUENCE [LARGE SCALE GENOMIC DNA]</scope>
</reference>
<accession>A0A5N5G045</accession>
<gene>
    <name evidence="3" type="ORF">D8674_006898</name>
</gene>
<evidence type="ECO:0000313" key="3">
    <source>
        <dbReference type="EMBL" id="KAB2607181.1"/>
    </source>
</evidence>
<organism evidence="3 4">
    <name type="scientific">Pyrus ussuriensis x Pyrus communis</name>
    <dbReference type="NCBI Taxonomy" id="2448454"/>
    <lineage>
        <taxon>Eukaryota</taxon>
        <taxon>Viridiplantae</taxon>
        <taxon>Streptophyta</taxon>
        <taxon>Embryophyta</taxon>
        <taxon>Tracheophyta</taxon>
        <taxon>Spermatophyta</taxon>
        <taxon>Magnoliopsida</taxon>
        <taxon>eudicotyledons</taxon>
        <taxon>Gunneridae</taxon>
        <taxon>Pentapetalae</taxon>
        <taxon>rosids</taxon>
        <taxon>fabids</taxon>
        <taxon>Rosales</taxon>
        <taxon>Rosaceae</taxon>
        <taxon>Amygdaloideae</taxon>
        <taxon>Maleae</taxon>
        <taxon>Pyrus</taxon>
    </lineage>
</organism>
<feature type="signal peptide" evidence="1">
    <location>
        <begin position="1"/>
        <end position="25"/>
    </location>
</feature>
<dbReference type="SUPFAM" id="SSF51735">
    <property type="entry name" value="NAD(P)-binding Rossmann-fold domains"/>
    <property type="match status" value="1"/>
</dbReference>
<keyword evidence="1" id="KW-0732">Signal</keyword>
<name>A0A5N5G045_9ROSA</name>
<reference evidence="3 4" key="3">
    <citation type="submission" date="2019-11" db="EMBL/GenBank/DDBJ databases">
        <title>A de novo genome assembly of a pear dwarfing rootstock.</title>
        <authorList>
            <person name="Wang F."/>
            <person name="Wang J."/>
            <person name="Li S."/>
            <person name="Zhang Y."/>
            <person name="Fang M."/>
            <person name="Ma L."/>
            <person name="Zhao Y."/>
            <person name="Jiang S."/>
        </authorList>
    </citation>
    <scope>NUCLEOTIDE SEQUENCE [LARGE SCALE GENOMIC DNA]</scope>
    <source>
        <strain evidence="3">S2</strain>
        <tissue evidence="3">Leaf</tissue>
    </source>
</reference>
<reference evidence="3 4" key="1">
    <citation type="submission" date="2019-09" db="EMBL/GenBank/DDBJ databases">
        <authorList>
            <person name="Ou C."/>
        </authorList>
    </citation>
    <scope>NUCLEOTIDE SEQUENCE [LARGE SCALE GENOMIC DNA]</scope>
    <source>
        <strain evidence="3">S2</strain>
        <tissue evidence="3">Leaf</tissue>
    </source>
</reference>
<protein>
    <recommendedName>
        <fullName evidence="2">NAD(P)-binding domain-containing protein</fullName>
    </recommendedName>
</protein>
<evidence type="ECO:0000259" key="2">
    <source>
        <dbReference type="Pfam" id="PF13460"/>
    </source>
</evidence>
<evidence type="ECO:0000313" key="4">
    <source>
        <dbReference type="Proteomes" id="UP000327157"/>
    </source>
</evidence>
<dbReference type="InterPro" id="IPR036291">
    <property type="entry name" value="NAD(P)-bd_dom_sf"/>
</dbReference>